<feature type="transmembrane region" description="Helical" evidence="13">
    <location>
        <begin position="12"/>
        <end position="35"/>
    </location>
</feature>
<evidence type="ECO:0000256" key="3">
    <source>
        <dbReference type="ARBA" id="ARBA00022679"/>
    </source>
</evidence>
<dbReference type="GO" id="GO:0061630">
    <property type="term" value="F:ubiquitin protein ligase activity"/>
    <property type="evidence" value="ECO:0000318"/>
    <property type="project" value="GO_Central"/>
</dbReference>
<dbReference type="UniPathway" id="UPA00143"/>
<dbReference type="EnsemblPlants" id="Zm00001eb280310_T001">
    <property type="protein sequence ID" value="Zm00001eb280310_P001"/>
    <property type="gene ID" value="Zm00001eb280310"/>
</dbReference>
<keyword evidence="8" id="KW-0862">Zinc</keyword>
<keyword evidence="17" id="KW-1185">Reference proteome</keyword>
<evidence type="ECO:0000313" key="16">
    <source>
        <dbReference type="EnsemblPlants" id="Zm00001eb280310_P001"/>
    </source>
</evidence>
<dbReference type="PaxDb" id="4577-GRMZM2G324375_P01"/>
<keyword evidence="10 13" id="KW-0472">Membrane</keyword>
<organism evidence="16 17">
    <name type="scientific">Zea mays</name>
    <name type="common">Maize</name>
    <dbReference type="NCBI Taxonomy" id="4577"/>
    <lineage>
        <taxon>Eukaryota</taxon>
        <taxon>Viridiplantae</taxon>
        <taxon>Streptophyta</taxon>
        <taxon>Embryophyta</taxon>
        <taxon>Tracheophyta</taxon>
        <taxon>Spermatophyta</taxon>
        <taxon>Magnoliopsida</taxon>
        <taxon>Liliopsida</taxon>
        <taxon>Poales</taxon>
        <taxon>Poaceae</taxon>
        <taxon>PACMAD clade</taxon>
        <taxon>Panicoideae</taxon>
        <taxon>Andropogonodae</taxon>
        <taxon>Andropogoneae</taxon>
        <taxon>Tripsacinae</taxon>
        <taxon>Zea</taxon>
    </lineage>
</organism>
<protein>
    <submittedName>
        <fullName evidence="15">Putative RING zinc finger domain superfamily protein</fullName>
    </submittedName>
</protein>
<gene>
    <name evidence="16" type="primary">LOC103629965</name>
    <name evidence="15" type="ORF">ZEAMMB73_Zm00001d037300</name>
</gene>
<dbReference type="Proteomes" id="UP000007305">
    <property type="component" value="Chromosome 6"/>
</dbReference>
<dbReference type="PANTHER" id="PTHR45768:SF61">
    <property type="entry name" value="RING-H2 FINGER PROTEIN ATL18"/>
    <property type="match status" value="1"/>
</dbReference>
<dbReference type="InterPro" id="IPR013083">
    <property type="entry name" value="Znf_RING/FYVE/PHD"/>
</dbReference>
<evidence type="ECO:0000256" key="4">
    <source>
        <dbReference type="ARBA" id="ARBA00022692"/>
    </source>
</evidence>
<comment type="pathway">
    <text evidence="2">Protein modification; protein ubiquitination.</text>
</comment>
<dbReference type="FunFam" id="3.30.40.10:FF:000724">
    <property type="entry name" value="RING-H2 finger protein ATL56"/>
    <property type="match status" value="1"/>
</dbReference>
<keyword evidence="3" id="KW-0808">Transferase</keyword>
<dbReference type="KEGG" id="zma:103629965"/>
<accession>A0A1D6LW99</accession>
<comment type="subcellular location">
    <subcellularLocation>
        <location evidence="1">Membrane</location>
        <topology evidence="1">Single-pass membrane protein</topology>
    </subcellularLocation>
</comment>
<dbReference type="GO" id="GO:0008270">
    <property type="term" value="F:zinc ion binding"/>
    <property type="evidence" value="ECO:0007669"/>
    <property type="project" value="UniProtKB-KW"/>
</dbReference>
<evidence type="ECO:0000256" key="7">
    <source>
        <dbReference type="ARBA" id="ARBA00022786"/>
    </source>
</evidence>
<dbReference type="Gene3D" id="3.30.40.10">
    <property type="entry name" value="Zinc/RING finger domain, C3HC4 (zinc finger)"/>
    <property type="match status" value="1"/>
</dbReference>
<dbReference type="Gramene" id="Zm00001eb280310_T001">
    <property type="protein sequence ID" value="Zm00001eb280310_P001"/>
    <property type="gene ID" value="Zm00001eb280310"/>
</dbReference>
<dbReference type="SMART" id="SM00184">
    <property type="entry name" value="RING"/>
    <property type="match status" value="1"/>
</dbReference>
<evidence type="ECO:0000256" key="10">
    <source>
        <dbReference type="ARBA" id="ARBA00023136"/>
    </source>
</evidence>
<keyword evidence="6 12" id="KW-0863">Zinc-finger</keyword>
<evidence type="ECO:0000256" key="8">
    <source>
        <dbReference type="ARBA" id="ARBA00022833"/>
    </source>
</evidence>
<name>A0A1D6LW99_MAIZE</name>
<dbReference type="OMA" id="YKMESTS"/>
<dbReference type="InterPro" id="IPR001841">
    <property type="entry name" value="Znf_RING"/>
</dbReference>
<dbReference type="STRING" id="4577.A0A1D6LW99"/>
<evidence type="ECO:0000256" key="12">
    <source>
        <dbReference type="PROSITE-ProRule" id="PRU00175"/>
    </source>
</evidence>
<dbReference type="eggNOG" id="KOG0800">
    <property type="taxonomic scope" value="Eukaryota"/>
</dbReference>
<evidence type="ECO:0000256" key="11">
    <source>
        <dbReference type="ARBA" id="ARBA00024209"/>
    </source>
</evidence>
<proteinExistence type="inferred from homology"/>
<comment type="similarity">
    <text evidence="11">Belongs to the RING-type zinc finger family. ATL subfamily.</text>
</comment>
<evidence type="ECO:0000256" key="5">
    <source>
        <dbReference type="ARBA" id="ARBA00022723"/>
    </source>
</evidence>
<dbReference type="GO" id="GO:0016567">
    <property type="term" value="P:protein ubiquitination"/>
    <property type="evidence" value="ECO:0007669"/>
    <property type="project" value="UniProtKB-UniPathway"/>
</dbReference>
<keyword evidence="7" id="KW-0833">Ubl conjugation pathway</keyword>
<feature type="domain" description="RING-type" evidence="14">
    <location>
        <begin position="88"/>
        <end position="130"/>
    </location>
</feature>
<dbReference type="SUPFAM" id="SSF57850">
    <property type="entry name" value="RING/U-box"/>
    <property type="match status" value="1"/>
</dbReference>
<evidence type="ECO:0000313" key="15">
    <source>
        <dbReference type="EMBL" id="AQK83519.1"/>
    </source>
</evidence>
<reference evidence="17" key="1">
    <citation type="journal article" date="2009" name="Science">
        <title>The B73 maize genome: complexity, diversity, and dynamics.</title>
        <authorList>
            <person name="Schnable P.S."/>
            <person name="Ware D."/>
            <person name="Fulton R.S."/>
            <person name="Stein J.C."/>
            <person name="Wei F."/>
            <person name="Pasternak S."/>
            <person name="Liang C."/>
            <person name="Zhang J."/>
            <person name="Fulton L."/>
            <person name="Graves T.A."/>
            <person name="Minx P."/>
            <person name="Reily A.D."/>
            <person name="Courtney L."/>
            <person name="Kruchowski S.S."/>
            <person name="Tomlinson C."/>
            <person name="Strong C."/>
            <person name="Delehaunty K."/>
            <person name="Fronick C."/>
            <person name="Courtney B."/>
            <person name="Rock S.M."/>
            <person name="Belter E."/>
            <person name="Du F."/>
            <person name="Kim K."/>
            <person name="Abbott R.M."/>
            <person name="Cotton M."/>
            <person name="Levy A."/>
            <person name="Marchetto P."/>
            <person name="Ochoa K."/>
            <person name="Jackson S.M."/>
            <person name="Gillam B."/>
            <person name="Chen W."/>
            <person name="Yan L."/>
            <person name="Higginbotham J."/>
            <person name="Cardenas M."/>
            <person name="Waligorski J."/>
            <person name="Applebaum E."/>
            <person name="Phelps L."/>
            <person name="Falcone J."/>
            <person name="Kanchi K."/>
            <person name="Thane T."/>
            <person name="Scimone A."/>
            <person name="Thane N."/>
            <person name="Henke J."/>
            <person name="Wang T."/>
            <person name="Ruppert J."/>
            <person name="Shah N."/>
            <person name="Rotter K."/>
            <person name="Hodges J."/>
            <person name="Ingenthron E."/>
            <person name="Cordes M."/>
            <person name="Kohlberg S."/>
            <person name="Sgro J."/>
            <person name="Delgado B."/>
            <person name="Mead K."/>
            <person name="Chinwalla A."/>
            <person name="Leonard S."/>
            <person name="Crouse K."/>
            <person name="Collura K."/>
            <person name="Kudrna D."/>
            <person name="Currie J."/>
            <person name="He R."/>
            <person name="Angelova A."/>
            <person name="Rajasekar S."/>
            <person name="Mueller T."/>
            <person name="Lomeli R."/>
            <person name="Scara G."/>
            <person name="Ko A."/>
            <person name="Delaney K."/>
            <person name="Wissotski M."/>
            <person name="Lopez G."/>
            <person name="Campos D."/>
            <person name="Braidotti M."/>
            <person name="Ashley E."/>
            <person name="Golser W."/>
            <person name="Kim H."/>
            <person name="Lee S."/>
            <person name="Lin J."/>
            <person name="Dujmic Z."/>
            <person name="Kim W."/>
            <person name="Talag J."/>
            <person name="Zuccolo A."/>
            <person name="Fan C."/>
            <person name="Sebastian A."/>
            <person name="Kramer M."/>
            <person name="Spiegel L."/>
            <person name="Nascimento L."/>
            <person name="Zutavern T."/>
            <person name="Miller B."/>
            <person name="Ambroise C."/>
            <person name="Muller S."/>
            <person name="Spooner W."/>
            <person name="Narechania A."/>
            <person name="Ren L."/>
            <person name="Wei S."/>
            <person name="Kumari S."/>
            <person name="Faga B."/>
            <person name="Levy M.J."/>
            <person name="McMahan L."/>
            <person name="Van Buren P."/>
            <person name="Vaughn M.W."/>
            <person name="Ying K."/>
            <person name="Yeh C.-T."/>
            <person name="Emrich S.J."/>
            <person name="Jia Y."/>
            <person name="Kalyanaraman A."/>
            <person name="Hsia A.-P."/>
            <person name="Barbazuk W.B."/>
            <person name="Baucom R.S."/>
            <person name="Brutnell T.P."/>
            <person name="Carpita N.C."/>
            <person name="Chaparro C."/>
            <person name="Chia J.-M."/>
            <person name="Deragon J.-M."/>
            <person name="Estill J.C."/>
            <person name="Fu Y."/>
            <person name="Jeddeloh J.A."/>
            <person name="Han Y."/>
            <person name="Lee H."/>
            <person name="Li P."/>
            <person name="Lisch D.R."/>
            <person name="Liu S."/>
            <person name="Liu Z."/>
            <person name="Nagel D.H."/>
            <person name="McCann M.C."/>
            <person name="SanMiguel P."/>
            <person name="Myers A.M."/>
            <person name="Nettleton D."/>
            <person name="Nguyen J."/>
            <person name="Penning B.W."/>
            <person name="Ponnala L."/>
            <person name="Schneider K.L."/>
            <person name="Schwartz D.C."/>
            <person name="Sharma A."/>
            <person name="Soderlund C."/>
            <person name="Springer N.M."/>
            <person name="Sun Q."/>
            <person name="Wang H."/>
            <person name="Waterman M."/>
            <person name="Westerman R."/>
            <person name="Wolfgruber T.K."/>
            <person name="Yang L."/>
            <person name="Yu Y."/>
            <person name="Zhang L."/>
            <person name="Zhou S."/>
            <person name="Zhu Q."/>
            <person name="Bennetzen J.L."/>
            <person name="Dawe R.K."/>
            <person name="Jiang J."/>
            <person name="Jiang N."/>
            <person name="Presting G.G."/>
            <person name="Wessler S.R."/>
            <person name="Aluru S."/>
            <person name="Martienssen R.A."/>
            <person name="Clifton S.W."/>
            <person name="McCombie W.R."/>
            <person name="Wing R.A."/>
            <person name="Wilson R.K."/>
        </authorList>
    </citation>
    <scope>NUCLEOTIDE SEQUENCE [LARGE SCALE GENOMIC DNA]</scope>
    <source>
        <strain evidence="17">cv. B73</strain>
    </source>
</reference>
<evidence type="ECO:0000259" key="14">
    <source>
        <dbReference type="PROSITE" id="PS50089"/>
    </source>
</evidence>
<dbReference type="OrthoDB" id="8062037at2759"/>
<dbReference type="Pfam" id="PF13639">
    <property type="entry name" value="zf-RING_2"/>
    <property type="match status" value="1"/>
</dbReference>
<evidence type="ECO:0000256" key="2">
    <source>
        <dbReference type="ARBA" id="ARBA00004906"/>
    </source>
</evidence>
<dbReference type="AlphaFoldDB" id="A0A1D6LW99"/>
<dbReference type="GO" id="GO:0006511">
    <property type="term" value="P:ubiquitin-dependent protein catabolic process"/>
    <property type="evidence" value="ECO:0000318"/>
    <property type="project" value="GO_Central"/>
</dbReference>
<dbReference type="PROSITE" id="PS50089">
    <property type="entry name" value="ZF_RING_2"/>
    <property type="match status" value="1"/>
</dbReference>
<dbReference type="PANTHER" id="PTHR45768">
    <property type="entry name" value="E3 UBIQUITIN-PROTEIN LIGASE RNF13-LIKE"/>
    <property type="match status" value="1"/>
</dbReference>
<reference evidence="16" key="4">
    <citation type="submission" date="2021-05" db="UniProtKB">
        <authorList>
            <consortium name="EnsemblPlants"/>
        </authorList>
    </citation>
    <scope>IDENTIFICATION</scope>
    <source>
        <strain evidence="16">cv. B73</strain>
    </source>
</reference>
<dbReference type="SMR" id="A0A1D6LW99"/>
<evidence type="ECO:0000256" key="6">
    <source>
        <dbReference type="ARBA" id="ARBA00022771"/>
    </source>
</evidence>
<sequence>MTTTNPTAILSVVLLIAGVAVMLVAHILVVFWALLRGLGSRGSSQHAANQEERVEDGRGRRGLSSGELATLPCHEYFKAAADGETGDCAVCLEAFEAGDRCRQLPRCEHSFHAECVDSWLRKSSACPVCRVDAVDRRPPKGEAKAAAVSGVVVVDMAGRRSSRPAPEIVIER</sequence>
<dbReference type="ExpressionAtlas" id="A0A1D6LW99">
    <property type="expression patterns" value="baseline"/>
</dbReference>
<keyword evidence="9 13" id="KW-1133">Transmembrane helix</keyword>
<reference evidence="16" key="3">
    <citation type="submission" date="2019-07" db="EMBL/GenBank/DDBJ databases">
        <authorList>
            <person name="Seetharam A."/>
            <person name="Woodhouse M."/>
            <person name="Cannon E."/>
        </authorList>
    </citation>
    <scope>NUCLEOTIDE SEQUENCE [LARGE SCALE GENOMIC DNA]</scope>
    <source>
        <strain evidence="16">cv. B73</strain>
    </source>
</reference>
<dbReference type="GeneID" id="103629965"/>
<keyword evidence="4 13" id="KW-0812">Transmembrane</keyword>
<dbReference type="RefSeq" id="XP_008649289.1">
    <property type="nucleotide sequence ID" value="XM_008651067.3"/>
</dbReference>
<evidence type="ECO:0000256" key="9">
    <source>
        <dbReference type="ARBA" id="ARBA00022989"/>
    </source>
</evidence>
<reference evidence="15" key="2">
    <citation type="submission" date="2015-12" db="EMBL/GenBank/DDBJ databases">
        <title>Update maize B73 reference genome by single molecule sequencing technologies.</title>
        <authorList>
            <consortium name="Maize Genome Sequencing Project"/>
            <person name="Ware D."/>
        </authorList>
    </citation>
    <scope>NUCLEOTIDE SEQUENCE</scope>
    <source>
        <tissue evidence="15">Seedling</tissue>
    </source>
</reference>
<evidence type="ECO:0000256" key="13">
    <source>
        <dbReference type="SAM" id="Phobius"/>
    </source>
</evidence>
<evidence type="ECO:0000313" key="17">
    <source>
        <dbReference type="Proteomes" id="UP000007305"/>
    </source>
</evidence>
<evidence type="ECO:0000256" key="1">
    <source>
        <dbReference type="ARBA" id="ARBA00004167"/>
    </source>
</evidence>
<dbReference type="CDD" id="cd16461">
    <property type="entry name" value="RING-H2_EL5-like"/>
    <property type="match status" value="1"/>
</dbReference>
<keyword evidence="5" id="KW-0479">Metal-binding</keyword>
<dbReference type="EMBL" id="CM000782">
    <property type="protein sequence ID" value="AQK83519.1"/>
    <property type="molecule type" value="Genomic_DNA"/>
</dbReference>
<dbReference type="GO" id="GO:0016020">
    <property type="term" value="C:membrane"/>
    <property type="evidence" value="ECO:0000318"/>
    <property type="project" value="GO_Central"/>
</dbReference>